<dbReference type="Proteomes" id="UP000712080">
    <property type="component" value="Unassembled WGS sequence"/>
</dbReference>
<dbReference type="Pfam" id="PF23396">
    <property type="entry name" value="DUF7103"/>
    <property type="match status" value="1"/>
</dbReference>
<sequence>MKPTENKVLRALEENPLQTFKWFERGLAAFLVSIPLILYLTDKNRCGMPIEGFRDSISNYVYMWHSYVYGLLLGTASMLFIFNGVIYFKNETENNIVVDRSGKWYNLILGVCLLGVVVFPHKEFSVIHYIFAGAFFMGNAVITMVFHTKTWRKSNTFLGILTVVGLAFYFLDEYWLHWFPGYTLFWAEWISVAVVAVHFFLDSLD</sequence>
<dbReference type="RefSeq" id="WP_169525901.1">
    <property type="nucleotide sequence ID" value="NZ_JAAMPU010000097.1"/>
</dbReference>
<name>A0A972JH97_9FLAO</name>
<evidence type="ECO:0000313" key="2">
    <source>
        <dbReference type="EMBL" id="NMH26893.1"/>
    </source>
</evidence>
<gene>
    <name evidence="2" type="ORF">G6047_02510</name>
</gene>
<feature type="transmembrane region" description="Helical" evidence="1">
    <location>
        <begin position="154"/>
        <end position="171"/>
    </location>
</feature>
<dbReference type="AlphaFoldDB" id="A0A972JH97"/>
<feature type="transmembrane region" description="Helical" evidence="1">
    <location>
        <begin position="104"/>
        <end position="120"/>
    </location>
</feature>
<dbReference type="EMBL" id="JAAMPU010000097">
    <property type="protein sequence ID" value="NMH26893.1"/>
    <property type="molecule type" value="Genomic_DNA"/>
</dbReference>
<keyword evidence="1" id="KW-0812">Transmembrane</keyword>
<comment type="caution">
    <text evidence="2">The sequence shown here is derived from an EMBL/GenBank/DDBJ whole genome shotgun (WGS) entry which is preliminary data.</text>
</comment>
<feature type="transmembrane region" description="Helical" evidence="1">
    <location>
        <begin position="183"/>
        <end position="201"/>
    </location>
</feature>
<keyword evidence="1" id="KW-0472">Membrane</keyword>
<proteinExistence type="predicted"/>
<feature type="transmembrane region" description="Helical" evidence="1">
    <location>
        <begin position="126"/>
        <end position="147"/>
    </location>
</feature>
<protein>
    <recommendedName>
        <fullName evidence="4">DUF998 domain-containing protein</fullName>
    </recommendedName>
</protein>
<evidence type="ECO:0000256" key="1">
    <source>
        <dbReference type="SAM" id="Phobius"/>
    </source>
</evidence>
<feature type="transmembrane region" description="Helical" evidence="1">
    <location>
        <begin position="22"/>
        <end position="41"/>
    </location>
</feature>
<keyword evidence="3" id="KW-1185">Reference proteome</keyword>
<reference evidence="2" key="1">
    <citation type="submission" date="2020-02" db="EMBL/GenBank/DDBJ databases">
        <title>Flavobacterium sp. genome.</title>
        <authorList>
            <person name="Jung H.S."/>
            <person name="Baek J.H."/>
            <person name="Jeon C.O."/>
        </authorList>
    </citation>
    <scope>NUCLEOTIDE SEQUENCE</scope>
    <source>
        <strain evidence="2">SE-s28</strain>
    </source>
</reference>
<accession>A0A972JH97</accession>
<evidence type="ECO:0000313" key="3">
    <source>
        <dbReference type="Proteomes" id="UP000712080"/>
    </source>
</evidence>
<keyword evidence="1" id="KW-1133">Transmembrane helix</keyword>
<organism evidence="2 3">
    <name type="scientific">Flavobacterium silvaticum</name>
    <dbReference type="NCBI Taxonomy" id="1852020"/>
    <lineage>
        <taxon>Bacteria</taxon>
        <taxon>Pseudomonadati</taxon>
        <taxon>Bacteroidota</taxon>
        <taxon>Flavobacteriia</taxon>
        <taxon>Flavobacteriales</taxon>
        <taxon>Flavobacteriaceae</taxon>
        <taxon>Flavobacterium</taxon>
    </lineage>
</organism>
<feature type="transmembrane region" description="Helical" evidence="1">
    <location>
        <begin position="61"/>
        <end position="83"/>
    </location>
</feature>
<evidence type="ECO:0008006" key="4">
    <source>
        <dbReference type="Google" id="ProtNLM"/>
    </source>
</evidence>
<dbReference type="InterPro" id="IPR055529">
    <property type="entry name" value="DUF7103"/>
</dbReference>